<accession>A0ABS3XE37</accession>
<feature type="compositionally biased region" description="Basic and acidic residues" evidence="1">
    <location>
        <begin position="396"/>
        <end position="421"/>
    </location>
</feature>
<name>A0ABS3XE37_9ACTN</name>
<keyword evidence="3" id="KW-1185">Reference proteome</keyword>
<reference evidence="2 3" key="1">
    <citation type="submission" date="2020-11" db="EMBL/GenBank/DDBJ databases">
        <title>Streptomyces spirodelae sp. nov., isolated from duckweed.</title>
        <authorList>
            <person name="Saimee Y."/>
            <person name="Duangmal K."/>
        </authorList>
    </citation>
    <scope>NUCLEOTIDE SEQUENCE [LARGE SCALE GENOMIC DNA]</scope>
    <source>
        <strain evidence="2 3">S16-07</strain>
    </source>
</reference>
<gene>
    <name evidence="2" type="ORF">ITI46_18630</name>
</gene>
<dbReference type="Proteomes" id="UP001519064">
    <property type="component" value="Unassembled WGS sequence"/>
</dbReference>
<evidence type="ECO:0000313" key="2">
    <source>
        <dbReference type="EMBL" id="MBO8193661.1"/>
    </source>
</evidence>
<evidence type="ECO:0000313" key="3">
    <source>
        <dbReference type="Proteomes" id="UP001519064"/>
    </source>
</evidence>
<protein>
    <submittedName>
        <fullName evidence="2">Uncharacterized protein</fullName>
    </submittedName>
</protein>
<sequence>MNAMNIGFAEAASYLTRASWHPVMRGPLAEIWQPTDEDSVRIMVPKNSNAPDFEPMIRNLTVEVGRHEGRDPAHVREDIARQFLDITKLRAASEDEINDTIPMRAGIALFESAKRLVTASAGSTLFRQGNFGRNMPRRAINHAKNVRLGHTMTGSYILPIITSAAVPEIYEFNEGLEVQPSLDIEVEESRFDRRVVTTMAHALEVLEEIAVTRDSMPTTSEINDAVAEGVSRELCDAISSVLTTGHVENYDVTFQWAPAATPPIGLTDKVVFPRETEFTVREIAEQLKSSERVEEQVIFGIIVNLMAYPNDGTGRVTIKSAIQGRVRNVNFDLDWESYRRASQYHTERRPVFVRGVLHVPSGRQATMEVSAFGPDPSTMTLDDALQPHLATMTAEGREMRQALERRETRQREERRLPRSDPEGPNTAGS</sequence>
<feature type="region of interest" description="Disordered" evidence="1">
    <location>
        <begin position="396"/>
        <end position="429"/>
    </location>
</feature>
<proteinExistence type="predicted"/>
<comment type="caution">
    <text evidence="2">The sequence shown here is derived from an EMBL/GenBank/DDBJ whole genome shotgun (WGS) entry which is preliminary data.</text>
</comment>
<dbReference type="RefSeq" id="WP_209240778.1">
    <property type="nucleotide sequence ID" value="NZ_JADKMA010000090.1"/>
</dbReference>
<dbReference type="EMBL" id="JADKMA010000090">
    <property type="protein sequence ID" value="MBO8193661.1"/>
    <property type="molecule type" value="Genomic_DNA"/>
</dbReference>
<evidence type="ECO:0000256" key="1">
    <source>
        <dbReference type="SAM" id="MobiDB-lite"/>
    </source>
</evidence>
<organism evidence="2 3">
    <name type="scientific">Streptomyces oryzae</name>
    <dbReference type="NCBI Taxonomy" id="1434886"/>
    <lineage>
        <taxon>Bacteria</taxon>
        <taxon>Bacillati</taxon>
        <taxon>Actinomycetota</taxon>
        <taxon>Actinomycetes</taxon>
        <taxon>Kitasatosporales</taxon>
        <taxon>Streptomycetaceae</taxon>
        <taxon>Streptomyces</taxon>
    </lineage>
</organism>